<dbReference type="EMBL" id="HACA01018523">
    <property type="protein sequence ID" value="CDW35884.1"/>
    <property type="molecule type" value="Transcribed_RNA"/>
</dbReference>
<proteinExistence type="predicted"/>
<protein>
    <submittedName>
        <fullName evidence="1">Putative LOC755078 [Strongylocentrotus purpuratus]</fullName>
    </submittedName>
</protein>
<name>A0A0K2UCC3_LEPSM</name>
<sequence length="54" mass="6619">MYLRQRFYLPSLRKLRRWLEVLDFNPGTLEDVITLLKVVLNLMYNIFIYSLINL</sequence>
<evidence type="ECO:0000313" key="1">
    <source>
        <dbReference type="EMBL" id="CDW35884.1"/>
    </source>
</evidence>
<reference evidence="1" key="1">
    <citation type="submission" date="2014-05" db="EMBL/GenBank/DDBJ databases">
        <authorList>
            <person name="Chronopoulou M."/>
        </authorList>
    </citation>
    <scope>NUCLEOTIDE SEQUENCE</scope>
    <source>
        <tissue evidence="1">Whole organism</tissue>
    </source>
</reference>
<dbReference type="AlphaFoldDB" id="A0A0K2UCC3"/>
<organism evidence="1">
    <name type="scientific">Lepeophtheirus salmonis</name>
    <name type="common">Salmon louse</name>
    <name type="synonym">Caligus salmonis</name>
    <dbReference type="NCBI Taxonomy" id="72036"/>
    <lineage>
        <taxon>Eukaryota</taxon>
        <taxon>Metazoa</taxon>
        <taxon>Ecdysozoa</taxon>
        <taxon>Arthropoda</taxon>
        <taxon>Crustacea</taxon>
        <taxon>Multicrustacea</taxon>
        <taxon>Hexanauplia</taxon>
        <taxon>Copepoda</taxon>
        <taxon>Siphonostomatoida</taxon>
        <taxon>Caligidae</taxon>
        <taxon>Lepeophtheirus</taxon>
    </lineage>
</organism>
<accession>A0A0K2UCC3</accession>